<dbReference type="eggNOG" id="COG3217">
    <property type="taxonomic scope" value="Bacteria"/>
</dbReference>
<evidence type="ECO:0000259" key="1">
    <source>
        <dbReference type="PROSITE" id="PS51340"/>
    </source>
</evidence>
<dbReference type="GO" id="GO:0030170">
    <property type="term" value="F:pyridoxal phosphate binding"/>
    <property type="evidence" value="ECO:0007669"/>
    <property type="project" value="InterPro"/>
</dbReference>
<dbReference type="Proteomes" id="UP000030004">
    <property type="component" value="Unassembled WGS sequence"/>
</dbReference>
<evidence type="ECO:0000313" key="2">
    <source>
        <dbReference type="EMBL" id="KGM46853.1"/>
    </source>
</evidence>
<dbReference type="OrthoDB" id="581532at2"/>
<dbReference type="PANTHER" id="PTHR36930">
    <property type="entry name" value="METAL-SULFUR CLUSTER BIOSYNTHESIS PROTEINS YUAD-RELATED"/>
    <property type="match status" value="1"/>
</dbReference>
<dbReference type="InterPro" id="IPR052716">
    <property type="entry name" value="MOSC_domain"/>
</dbReference>
<feature type="domain" description="MOSC" evidence="1">
    <location>
        <begin position="109"/>
        <end position="259"/>
    </location>
</feature>
<organism evidence="2 3">
    <name type="scientific">Pseudooceanicola atlanticus</name>
    <dbReference type="NCBI Taxonomy" id="1461694"/>
    <lineage>
        <taxon>Bacteria</taxon>
        <taxon>Pseudomonadati</taxon>
        <taxon>Pseudomonadota</taxon>
        <taxon>Alphaproteobacteria</taxon>
        <taxon>Rhodobacterales</taxon>
        <taxon>Paracoccaceae</taxon>
        <taxon>Pseudooceanicola</taxon>
    </lineage>
</organism>
<dbReference type="GO" id="GO:0030151">
    <property type="term" value="F:molybdenum ion binding"/>
    <property type="evidence" value="ECO:0007669"/>
    <property type="project" value="InterPro"/>
</dbReference>
<comment type="caution">
    <text evidence="2">The sequence shown here is derived from an EMBL/GenBank/DDBJ whole genome shotgun (WGS) entry which is preliminary data.</text>
</comment>
<dbReference type="GO" id="GO:0003824">
    <property type="term" value="F:catalytic activity"/>
    <property type="evidence" value="ECO:0007669"/>
    <property type="project" value="InterPro"/>
</dbReference>
<dbReference type="RefSeq" id="WP_043754273.1">
    <property type="nucleotide sequence ID" value="NZ_AQQX01000019.1"/>
</dbReference>
<dbReference type="AlphaFoldDB" id="A0A0A0E9Z2"/>
<accession>A0A0A0E9Z2</accession>
<dbReference type="SUPFAM" id="SSF50800">
    <property type="entry name" value="PK beta-barrel domain-like"/>
    <property type="match status" value="1"/>
</dbReference>
<protein>
    <recommendedName>
        <fullName evidence="1">MOSC domain-containing protein</fullName>
    </recommendedName>
</protein>
<evidence type="ECO:0000313" key="3">
    <source>
        <dbReference type="Proteomes" id="UP000030004"/>
    </source>
</evidence>
<dbReference type="PANTHER" id="PTHR36930:SF1">
    <property type="entry name" value="MOSC DOMAIN-CONTAINING PROTEIN"/>
    <property type="match status" value="1"/>
</dbReference>
<proteinExistence type="predicted"/>
<dbReference type="EMBL" id="AQQX01000019">
    <property type="protein sequence ID" value="KGM46853.1"/>
    <property type="molecule type" value="Genomic_DNA"/>
</dbReference>
<reference evidence="2 3" key="1">
    <citation type="journal article" date="2015" name="Antonie Van Leeuwenhoek">
        <title>Pseudooceanicola atlanticus gen. nov. sp. nov., isolated from surface seawater of the Atlantic Ocean and reclassification of Oceanicola batsensis, Oceanicola marinus, Oceanicola nitratireducens, Oceanicola nanhaiensis, Oceanicola antarcticus and Oceanicola flagellatus, as Pseudooceanicola batsensis comb. nov., Pseudooceanicola marinus comb. nov., Pseudooceanicola nitratireducens comb. nov., Pseudooceanicola nanhaiensis comb. nov., Pseudooceanicola antarcticus comb. nov., and Pseudooceanicola flagellatus comb. nov.</title>
        <authorList>
            <person name="Lai Q."/>
            <person name="Li G."/>
            <person name="Liu X."/>
            <person name="Du Y."/>
            <person name="Sun F."/>
            <person name="Shao Z."/>
        </authorList>
    </citation>
    <scope>NUCLEOTIDE SEQUENCE [LARGE SCALE GENOMIC DNA]</scope>
    <source>
        <strain evidence="2 3">22II-s11g</strain>
    </source>
</reference>
<dbReference type="PROSITE" id="PS51340">
    <property type="entry name" value="MOSC"/>
    <property type="match status" value="1"/>
</dbReference>
<sequence>MSDDATIRALYCYPIKGLSAQPLEGVDLIPGQGFPNDRMFGFARADSGFDPEAPKPLPKHKFLVLAQEAALARLNTTFDPDTRQMSVTYDGVAHSFDLTDADGRAGAVAYMARHLDLAEDKTPEFVHAAPHRFTDVSVVSDKMMNAISILNLDSLRDLERKAGVQLDPARFRANLVLDGWPGFSELDMMDREIRIGDTRLRVIFETRRCAATEVNPETAERDLKVPQLLHNNFGHMNMGVYAEVLDPGHIAPGDRVTLI</sequence>
<dbReference type="InterPro" id="IPR005302">
    <property type="entry name" value="MoCF_Sase_C"/>
</dbReference>
<dbReference type="Pfam" id="PF03476">
    <property type="entry name" value="MOSC_N"/>
    <property type="match status" value="1"/>
</dbReference>
<keyword evidence="3" id="KW-1185">Reference proteome</keyword>
<dbReference type="STRING" id="1461694.ATO9_21670"/>
<dbReference type="InterPro" id="IPR005303">
    <property type="entry name" value="MOCOS_middle"/>
</dbReference>
<dbReference type="Gene3D" id="2.40.33.20">
    <property type="entry name" value="PK beta-barrel domain-like"/>
    <property type="match status" value="1"/>
</dbReference>
<name>A0A0A0E9Z2_9RHOB</name>
<dbReference type="InterPro" id="IPR011037">
    <property type="entry name" value="Pyrv_Knase-like_insert_dom_sf"/>
</dbReference>
<gene>
    <name evidence="2" type="ORF">ATO9_21670</name>
</gene>
<dbReference type="Pfam" id="PF03473">
    <property type="entry name" value="MOSC"/>
    <property type="match status" value="1"/>
</dbReference>